<keyword evidence="2 7" id="KW-0436">Ligase</keyword>
<evidence type="ECO:0000259" key="5">
    <source>
        <dbReference type="Pfam" id="PF00501"/>
    </source>
</evidence>
<organism evidence="7 8">
    <name type="scientific">Prosthecomicrobium pneumaticum</name>
    <dbReference type="NCBI Taxonomy" id="81895"/>
    <lineage>
        <taxon>Bacteria</taxon>
        <taxon>Pseudomonadati</taxon>
        <taxon>Pseudomonadota</taxon>
        <taxon>Alphaproteobacteria</taxon>
        <taxon>Hyphomicrobiales</taxon>
        <taxon>Kaistiaceae</taxon>
        <taxon>Prosthecomicrobium</taxon>
    </lineage>
</organism>
<dbReference type="Pfam" id="PF00501">
    <property type="entry name" value="AMP-binding"/>
    <property type="match status" value="1"/>
</dbReference>
<dbReference type="Pfam" id="PF13193">
    <property type="entry name" value="AMP-binding_C"/>
    <property type="match status" value="1"/>
</dbReference>
<comment type="caution">
    <text evidence="7">The sequence shown here is derived from an EMBL/GenBank/DDBJ whole genome shotgun (WGS) entry which is preliminary data.</text>
</comment>
<accession>A0A7W9L470</accession>
<feature type="domain" description="AMP-dependent synthetase/ligase" evidence="5">
    <location>
        <begin position="34"/>
        <end position="402"/>
    </location>
</feature>
<dbReference type="Proteomes" id="UP000523821">
    <property type="component" value="Unassembled WGS sequence"/>
</dbReference>
<evidence type="ECO:0000256" key="4">
    <source>
        <dbReference type="ARBA" id="ARBA00022840"/>
    </source>
</evidence>
<dbReference type="InterPro" id="IPR045851">
    <property type="entry name" value="AMP-bd_C_sf"/>
</dbReference>
<dbReference type="EC" id="6.2.1.1" evidence="7"/>
<name>A0A7W9L470_9HYPH</name>
<dbReference type="EMBL" id="JACHOO010000017">
    <property type="protein sequence ID" value="MBB5755274.1"/>
    <property type="molecule type" value="Genomic_DNA"/>
</dbReference>
<dbReference type="AlphaFoldDB" id="A0A7W9L470"/>
<keyword evidence="8" id="KW-1185">Reference proteome</keyword>
<dbReference type="GO" id="GO:0006633">
    <property type="term" value="P:fatty acid biosynthetic process"/>
    <property type="evidence" value="ECO:0007669"/>
    <property type="project" value="TreeGrafter"/>
</dbReference>
<dbReference type="PANTHER" id="PTHR43605:SF10">
    <property type="entry name" value="ACYL-COA SYNTHETASE MEDIUM CHAIN FAMILY MEMBER 3"/>
    <property type="match status" value="1"/>
</dbReference>
<dbReference type="InterPro" id="IPR000873">
    <property type="entry name" value="AMP-dep_synth/lig_dom"/>
</dbReference>
<dbReference type="GO" id="GO:0006637">
    <property type="term" value="P:acyl-CoA metabolic process"/>
    <property type="evidence" value="ECO:0007669"/>
    <property type="project" value="TreeGrafter"/>
</dbReference>
<dbReference type="InterPro" id="IPR020845">
    <property type="entry name" value="AMP-binding_CS"/>
</dbReference>
<evidence type="ECO:0000313" key="8">
    <source>
        <dbReference type="Proteomes" id="UP000523821"/>
    </source>
</evidence>
<dbReference type="GO" id="GO:0004321">
    <property type="term" value="F:fatty-acyl-CoA synthase activity"/>
    <property type="evidence" value="ECO:0007669"/>
    <property type="project" value="TreeGrafter"/>
</dbReference>
<evidence type="ECO:0000256" key="1">
    <source>
        <dbReference type="ARBA" id="ARBA00006432"/>
    </source>
</evidence>
<dbReference type="RefSeq" id="WP_183858705.1">
    <property type="nucleotide sequence ID" value="NZ_JACHOO010000017.1"/>
</dbReference>
<dbReference type="PROSITE" id="PS00455">
    <property type="entry name" value="AMP_BINDING"/>
    <property type="match status" value="1"/>
</dbReference>
<evidence type="ECO:0000313" key="7">
    <source>
        <dbReference type="EMBL" id="MBB5755274.1"/>
    </source>
</evidence>
<keyword evidence="4" id="KW-0067">ATP-binding</keyword>
<keyword evidence="3" id="KW-0547">Nucleotide-binding</keyword>
<dbReference type="GO" id="GO:0003987">
    <property type="term" value="F:acetate-CoA ligase activity"/>
    <property type="evidence" value="ECO:0007669"/>
    <property type="project" value="UniProtKB-EC"/>
</dbReference>
<evidence type="ECO:0000256" key="3">
    <source>
        <dbReference type="ARBA" id="ARBA00022741"/>
    </source>
</evidence>
<dbReference type="InterPro" id="IPR025110">
    <property type="entry name" value="AMP-bd_C"/>
</dbReference>
<dbReference type="Gene3D" id="3.30.300.30">
    <property type="match status" value="1"/>
</dbReference>
<dbReference type="SUPFAM" id="SSF56801">
    <property type="entry name" value="Acetyl-CoA synthetase-like"/>
    <property type="match status" value="1"/>
</dbReference>
<dbReference type="InterPro" id="IPR051087">
    <property type="entry name" value="Mitochondrial_ACSM"/>
</dbReference>
<comment type="similarity">
    <text evidence="1">Belongs to the ATP-dependent AMP-binding enzyme family.</text>
</comment>
<feature type="domain" description="AMP-binding enzyme C-terminal" evidence="6">
    <location>
        <begin position="452"/>
        <end position="530"/>
    </location>
</feature>
<proteinExistence type="inferred from homology"/>
<protein>
    <submittedName>
        <fullName evidence="7">Acetyl-CoA synthetase</fullName>
        <ecNumber evidence="7">6.2.1.1</ecNumber>
    </submittedName>
</protein>
<dbReference type="InterPro" id="IPR042099">
    <property type="entry name" value="ANL_N_sf"/>
</dbReference>
<sequence>MLLDGAEGLDHAALRAAFRWRIPQPFNIASVCCDRHALADPQRPALLGWRPEGGLAPTSFATLKTGSERLGQALLARGIAAGDRVAILLPQSPETVIAHLAVYRIGAIAVPLAALFGADALEHRLADSGAKAIVTDAAGLARLRPILGRLPMLDRFLSVDGDDGAAEDLRRILATPTAPLATLPSGPDDPALMIYTSGTTGLAKGALHGHRVLAGHLPGFAFTHRGIGAAGDVMWTPADWAWAGGLLNALLPALFFGVPVVHGPFARFDPEGAFRLMAEARVSRAFLPPTALRMMRAVDAPRRFALALGTVGAAGEALGAETFEQASAALGVPVDEFYGQTECNYVLGSSAARGVSRPGAIGKALPGHEVVILDADGTPVPAGTPGEIAVRAPDPVMFLGYWNAPAATAAKFRGPFMLTGDQGVADADGYIRFLGRTDDVITSAGYRIGPGEIEECLITHPAVALAAAVGKPDPLRTEIVKAYVVLKPGFAPSEELAQAIRGHVRARLSAHEYPREIAFVDEMPLTTSGKVIRRIFRDRAAAEASAARPGGPPTV</sequence>
<reference evidence="7 8" key="1">
    <citation type="submission" date="2020-08" db="EMBL/GenBank/DDBJ databases">
        <title>Genomic Encyclopedia of Type Strains, Phase IV (KMG-IV): sequencing the most valuable type-strain genomes for metagenomic binning, comparative biology and taxonomic classification.</title>
        <authorList>
            <person name="Goeker M."/>
        </authorList>
    </citation>
    <scope>NUCLEOTIDE SEQUENCE [LARGE SCALE GENOMIC DNA]</scope>
    <source>
        <strain evidence="7 8">DSM 16268</strain>
    </source>
</reference>
<dbReference type="Gene3D" id="3.40.50.12780">
    <property type="entry name" value="N-terminal domain of ligase-like"/>
    <property type="match status" value="1"/>
</dbReference>
<dbReference type="FunFam" id="3.30.300.30:FF:000005">
    <property type="entry name" value="Acyl-coenzyme A synthetase ACSM5, mitochondrial"/>
    <property type="match status" value="1"/>
</dbReference>
<dbReference type="GO" id="GO:0015645">
    <property type="term" value="F:fatty acid ligase activity"/>
    <property type="evidence" value="ECO:0007669"/>
    <property type="project" value="TreeGrafter"/>
</dbReference>
<gene>
    <name evidence="7" type="ORF">GGQ63_004377</name>
</gene>
<evidence type="ECO:0000259" key="6">
    <source>
        <dbReference type="Pfam" id="PF13193"/>
    </source>
</evidence>
<dbReference type="PANTHER" id="PTHR43605">
    <property type="entry name" value="ACYL-COENZYME A SYNTHETASE"/>
    <property type="match status" value="1"/>
</dbReference>
<evidence type="ECO:0000256" key="2">
    <source>
        <dbReference type="ARBA" id="ARBA00022598"/>
    </source>
</evidence>
<dbReference type="GO" id="GO:0005524">
    <property type="term" value="F:ATP binding"/>
    <property type="evidence" value="ECO:0007669"/>
    <property type="project" value="UniProtKB-KW"/>
</dbReference>